<dbReference type="SUPFAM" id="SSF52540">
    <property type="entry name" value="P-loop containing nucleoside triphosphate hydrolases"/>
    <property type="match status" value="1"/>
</dbReference>
<dbReference type="PROSITE" id="PS51192">
    <property type="entry name" value="HELICASE_ATP_BIND_1"/>
    <property type="match status" value="1"/>
</dbReference>
<dbReference type="InterPro" id="IPR011545">
    <property type="entry name" value="DEAD/DEAH_box_helicase_dom"/>
</dbReference>
<organism evidence="12 13">
    <name type="scientific">Pseudodesulfovibrio methanolicus</name>
    <dbReference type="NCBI Taxonomy" id="3126690"/>
    <lineage>
        <taxon>Bacteria</taxon>
        <taxon>Pseudomonadati</taxon>
        <taxon>Thermodesulfobacteriota</taxon>
        <taxon>Desulfovibrionia</taxon>
        <taxon>Desulfovibrionales</taxon>
        <taxon>Desulfovibrionaceae</taxon>
    </lineage>
</organism>
<evidence type="ECO:0000313" key="12">
    <source>
        <dbReference type="EMBL" id="WWX24019.1"/>
    </source>
</evidence>
<dbReference type="Pfam" id="PF22590">
    <property type="entry name" value="Cas3-like_C_2"/>
    <property type="match status" value="1"/>
</dbReference>
<keyword evidence="13" id="KW-1185">Reference proteome</keyword>
<dbReference type="InterPro" id="IPR027417">
    <property type="entry name" value="P-loop_NTPase"/>
</dbReference>
<evidence type="ECO:0000313" key="13">
    <source>
        <dbReference type="Proteomes" id="UP001385389"/>
    </source>
</evidence>
<keyword evidence="4" id="KW-0479">Metal-binding</keyword>
<evidence type="ECO:0000256" key="5">
    <source>
        <dbReference type="ARBA" id="ARBA00022741"/>
    </source>
</evidence>
<dbReference type="NCBIfam" id="TIGR01587">
    <property type="entry name" value="cas3_core"/>
    <property type="match status" value="1"/>
</dbReference>
<dbReference type="CDD" id="cd17930">
    <property type="entry name" value="DEXHc_cas3"/>
    <property type="match status" value="1"/>
</dbReference>
<dbReference type="Pfam" id="PF00270">
    <property type="entry name" value="DEAD"/>
    <property type="match status" value="1"/>
</dbReference>
<dbReference type="CDD" id="cd09641">
    <property type="entry name" value="Cas3''_I"/>
    <property type="match status" value="1"/>
</dbReference>
<dbReference type="Proteomes" id="UP001385389">
    <property type="component" value="Chromosome"/>
</dbReference>
<dbReference type="RefSeq" id="WP_338669715.1">
    <property type="nucleotide sequence ID" value="NZ_CP146609.1"/>
</dbReference>
<evidence type="ECO:0000256" key="7">
    <source>
        <dbReference type="ARBA" id="ARBA00022806"/>
    </source>
</evidence>
<gene>
    <name evidence="12" type="primary">cas3</name>
    <name evidence="12" type="ORF">V8V93_07340</name>
</gene>
<dbReference type="InterPro" id="IPR038257">
    <property type="entry name" value="CRISPR-assoc_Cas3_HD_sf"/>
</dbReference>
<evidence type="ECO:0000259" key="11">
    <source>
        <dbReference type="PROSITE" id="PS51643"/>
    </source>
</evidence>
<evidence type="ECO:0000256" key="3">
    <source>
        <dbReference type="ARBA" id="ARBA00022722"/>
    </source>
</evidence>
<comment type="similarity">
    <text evidence="2">In the central section; belongs to the CRISPR-associated helicase Cas3 family.</text>
</comment>
<evidence type="ECO:0000259" key="10">
    <source>
        <dbReference type="PROSITE" id="PS51192"/>
    </source>
</evidence>
<dbReference type="Gene3D" id="3.40.50.300">
    <property type="entry name" value="P-loop containing nucleotide triphosphate hydrolases"/>
    <property type="match status" value="2"/>
</dbReference>
<keyword evidence="3" id="KW-0540">Nuclease</keyword>
<reference evidence="12 13" key="1">
    <citation type="submission" date="2024-03" db="EMBL/GenBank/DDBJ databases">
        <title>Phenotype and Genome Characterization of a Sulfate-Reducing Bacterium Pseudodesulfovibrio sp. strain 5S69, isolated from Petroleum Reservoir in Tatarstan (Russia).</title>
        <authorList>
            <person name="Bidzhieva S.K."/>
            <person name="Kadnikov V."/>
            <person name="Tourova T.P."/>
            <person name="Samigullina S.R."/>
            <person name="Sokolova D.S."/>
            <person name="Poltaraus A.B."/>
            <person name="Avtukh A.N."/>
            <person name="Tereshina V.M."/>
            <person name="Mardanov A.V."/>
            <person name="Nazina T.N."/>
        </authorList>
    </citation>
    <scope>NUCLEOTIDE SEQUENCE [LARGE SCALE GENOMIC DNA]</scope>
    <source>
        <strain evidence="12 13">5S69</strain>
    </source>
</reference>
<dbReference type="EMBL" id="CP146609">
    <property type="protein sequence ID" value="WWX24019.1"/>
    <property type="molecule type" value="Genomic_DNA"/>
</dbReference>
<evidence type="ECO:0000256" key="9">
    <source>
        <dbReference type="ARBA" id="ARBA00023118"/>
    </source>
</evidence>
<dbReference type="InterPro" id="IPR054712">
    <property type="entry name" value="Cas3-like_dom"/>
</dbReference>
<evidence type="ECO:0000256" key="6">
    <source>
        <dbReference type="ARBA" id="ARBA00022801"/>
    </source>
</evidence>
<sequence length="732" mass="81018">MFAHSLEKAGPESWQRLDDHLKNVADGAAAFAAAFGAAEWGRAVGRLHDIGKHNPQFQQRLTGEYTGHADHKGTGARLLDGLGTGFGRIGAYCVAGHHGGLPDYHGSGPRASLKQIIERAFVLPESVANPLFGLSEPSLPYAPDDPFQLSFFTRMLFSALVDADFLDTEAFMDAERSGWRTPGPPLDALRGALDRHLAGKDGSGRINSLRAEILGHCREQAALDPGLFTLTVPTGGGKTLTSMAFALDHALLHGLRRVIYVIPYTSIIEQNAGVFRDVFRAFPGAVVEHHSNFDPRRAFGGEDNAGESVQARRHRLACENWDAPVVVTTNVQFFESLFAARPSRCRKLHNLAGSVIVLDEAQMLPVDFLDPCLRALEELTTHYGCSAVLCTATQPALRREDFAVLSRKGRIPGLPGLDAQRELAPDPARLYEAFRRTELRDLGELALGDVAALVREREQALCIVNTRARAAELFELVQDVPGARHLSALMCPAHRSERLDEIRQMLKDGEPCRVVSTQLVEAGVDVSFPEVIREMAGLDSITQAAGRCNREGEREGAAPVSVYYPAEGLPRAFSAQAEHTGSVLRGPHGNDPFSPEAIRQYFRLHYWLQQDRLDRRGVLRDLNSRDLEWYFREAERKFRLIDTVMVPVIVPWDDRARELVETLRYAEHPGGILRKLQQYTVQVYEGQFRALDEAGAVETVVEGCEVLCRMEFYDDLFGLTVPGPADPEYFLA</sequence>
<evidence type="ECO:0000256" key="4">
    <source>
        <dbReference type="ARBA" id="ARBA00022723"/>
    </source>
</evidence>
<evidence type="ECO:0000256" key="2">
    <source>
        <dbReference type="ARBA" id="ARBA00009046"/>
    </source>
</evidence>
<protein>
    <submittedName>
        <fullName evidence="12">CRISPR-associated helicase Cas3</fullName>
    </submittedName>
</protein>
<keyword evidence="5" id="KW-0547">Nucleotide-binding</keyword>
<evidence type="ECO:0000256" key="1">
    <source>
        <dbReference type="ARBA" id="ARBA00006847"/>
    </source>
</evidence>
<accession>A0ABZ2J2Y6</accession>
<keyword evidence="6" id="KW-0378">Hydrolase</keyword>
<comment type="similarity">
    <text evidence="1">In the N-terminal section; belongs to the CRISPR-associated nuclease Cas3-HD family.</text>
</comment>
<dbReference type="PROSITE" id="PS51643">
    <property type="entry name" value="HD_CAS3"/>
    <property type="match status" value="1"/>
</dbReference>
<dbReference type="Gene3D" id="1.10.3210.30">
    <property type="match status" value="1"/>
</dbReference>
<feature type="domain" description="Helicase ATP-binding" evidence="10">
    <location>
        <begin position="219"/>
        <end position="412"/>
    </location>
</feature>
<dbReference type="InterPro" id="IPR014001">
    <property type="entry name" value="Helicase_ATP-bd"/>
</dbReference>
<keyword evidence="9" id="KW-0051">Antiviral defense</keyword>
<dbReference type="InterPro" id="IPR006483">
    <property type="entry name" value="CRISPR-assoc_Cas3_HD"/>
</dbReference>
<name>A0ABZ2J2Y6_9BACT</name>
<proteinExistence type="inferred from homology"/>
<dbReference type="InterPro" id="IPR006474">
    <property type="entry name" value="Helicase_Cas3_CRISPR-ass_core"/>
</dbReference>
<dbReference type="NCBIfam" id="TIGR01596">
    <property type="entry name" value="cas3_HD"/>
    <property type="match status" value="1"/>
</dbReference>
<feature type="domain" description="HD Cas3-type" evidence="11">
    <location>
        <begin position="10"/>
        <end position="166"/>
    </location>
</feature>
<dbReference type="SMART" id="SM00487">
    <property type="entry name" value="DEXDc"/>
    <property type="match status" value="1"/>
</dbReference>
<keyword evidence="8" id="KW-0067">ATP-binding</keyword>
<evidence type="ECO:0000256" key="8">
    <source>
        <dbReference type="ARBA" id="ARBA00022840"/>
    </source>
</evidence>
<keyword evidence="7" id="KW-0347">Helicase</keyword>